<sequence length="241" mass="26504">MSTRGSSEARRDAVVRQVTAPAARAECYSAREIHRRVHLVRELRKSLPPEEMQAIETALPRGLVGGFEAFADRIDAANTRVSASHPKRLRLLAKVMDLPFTVHQELMILSEHDPFKRSVSRDFGRAYGLGVKSVDRPTIALEVDAAMRLIRLLVLLSRAAEQKFPVSVLLWLLDLLAGEFVAPPATEPLQNAPPARRARPPGRLVVTGPRVARAPGRRVPRSSLQRGLGWAVCVRGNAVAA</sequence>
<dbReference type="AlphaFoldDB" id="A0A1I6EQP1"/>
<dbReference type="STRING" id="84724.SAMN04488564_10581"/>
<organism evidence="1 2">
    <name type="scientific">Lentzea waywayandensis</name>
    <dbReference type="NCBI Taxonomy" id="84724"/>
    <lineage>
        <taxon>Bacteria</taxon>
        <taxon>Bacillati</taxon>
        <taxon>Actinomycetota</taxon>
        <taxon>Actinomycetes</taxon>
        <taxon>Pseudonocardiales</taxon>
        <taxon>Pseudonocardiaceae</taxon>
        <taxon>Lentzea</taxon>
    </lineage>
</organism>
<name>A0A1I6EQP1_9PSEU</name>
<gene>
    <name evidence="1" type="ORF">SAMN04488564_10581</name>
</gene>
<reference evidence="2" key="1">
    <citation type="submission" date="2016-10" db="EMBL/GenBank/DDBJ databases">
        <authorList>
            <person name="Varghese N."/>
            <person name="Submissions S."/>
        </authorList>
    </citation>
    <scope>NUCLEOTIDE SEQUENCE [LARGE SCALE GENOMIC DNA]</scope>
    <source>
        <strain evidence="2">DSM 44232</strain>
    </source>
</reference>
<dbReference type="EMBL" id="FOYL01000005">
    <property type="protein sequence ID" value="SFR19995.1"/>
    <property type="molecule type" value="Genomic_DNA"/>
</dbReference>
<accession>A0A1I6EQP1</accession>
<dbReference type="Proteomes" id="UP000198583">
    <property type="component" value="Unassembled WGS sequence"/>
</dbReference>
<evidence type="ECO:0000313" key="1">
    <source>
        <dbReference type="EMBL" id="SFR19995.1"/>
    </source>
</evidence>
<proteinExistence type="predicted"/>
<evidence type="ECO:0000313" key="2">
    <source>
        <dbReference type="Proteomes" id="UP000198583"/>
    </source>
</evidence>
<keyword evidence="2" id="KW-1185">Reference proteome</keyword>
<protein>
    <submittedName>
        <fullName evidence="1">Uncharacterized protein</fullName>
    </submittedName>
</protein>